<comment type="caution">
    <text evidence="1">The sequence shown here is derived from an EMBL/GenBank/DDBJ whole genome shotgun (WGS) entry which is preliminary data.</text>
</comment>
<dbReference type="EMBL" id="JABCRI010000023">
    <property type="protein sequence ID" value="KAF8378406.1"/>
    <property type="molecule type" value="Genomic_DNA"/>
</dbReference>
<evidence type="ECO:0000313" key="1">
    <source>
        <dbReference type="EMBL" id="KAF8378406.1"/>
    </source>
</evidence>
<dbReference type="OMA" id="CPPKDSY"/>
<proteinExistence type="predicted"/>
<dbReference type="AlphaFoldDB" id="A0A834YEH5"/>
<organism evidence="1 2">
    <name type="scientific">Tetracentron sinense</name>
    <name type="common">Spur-leaf</name>
    <dbReference type="NCBI Taxonomy" id="13715"/>
    <lineage>
        <taxon>Eukaryota</taxon>
        <taxon>Viridiplantae</taxon>
        <taxon>Streptophyta</taxon>
        <taxon>Embryophyta</taxon>
        <taxon>Tracheophyta</taxon>
        <taxon>Spermatophyta</taxon>
        <taxon>Magnoliopsida</taxon>
        <taxon>Trochodendrales</taxon>
        <taxon>Trochodendraceae</taxon>
        <taxon>Tetracentron</taxon>
    </lineage>
</organism>
<protein>
    <submittedName>
        <fullName evidence="1">Uncharacterized protein</fullName>
    </submittedName>
</protein>
<dbReference type="OrthoDB" id="783877at2759"/>
<accession>A0A834YEH5</accession>
<dbReference type="PANTHER" id="PTHR37181">
    <property type="entry name" value="F6A14.6 PROTEIN"/>
    <property type="match status" value="1"/>
</dbReference>
<reference evidence="1 2" key="1">
    <citation type="submission" date="2020-04" db="EMBL/GenBank/DDBJ databases">
        <title>Plant Genome Project.</title>
        <authorList>
            <person name="Zhang R.-G."/>
        </authorList>
    </citation>
    <scope>NUCLEOTIDE SEQUENCE [LARGE SCALE GENOMIC DNA]</scope>
    <source>
        <strain evidence="1">YNK0</strain>
        <tissue evidence="1">Leaf</tissue>
    </source>
</reference>
<evidence type="ECO:0000313" key="2">
    <source>
        <dbReference type="Proteomes" id="UP000655225"/>
    </source>
</evidence>
<gene>
    <name evidence="1" type="ORF">HHK36_029745</name>
</gene>
<keyword evidence="2" id="KW-1185">Reference proteome</keyword>
<dbReference type="Proteomes" id="UP000655225">
    <property type="component" value="Unassembled WGS sequence"/>
</dbReference>
<name>A0A834YEH5_TETSI</name>
<dbReference type="PANTHER" id="PTHR37181:SF1">
    <property type="entry name" value="F6A14.6 PROTEIN"/>
    <property type="match status" value="1"/>
</dbReference>
<sequence>MSLLELVTKAVHDKTVTAQSEYPILLDSDEILLNLKSENEDPNDISLIKRVEGWKISKIDSEIIELGNQFFKNLKRKLKNPKSFDRDEFLVLLGCFLEKNNEKIGFSVGVDSSNRSYSYTRVMIEKLGFLIGRDVAGLILESCLVLEFWELLEALITQGLVDRSSSSNLVEFLIKKKRSDMICLCIKHVSDLRSSDILCILKYFLSPPKDAYSSMISVKKQWESQALLAIEMATNQNLPNKKSCLAKQASILLMIAQDDFSASELCLHYFFASSDLDELSITSSIGRLDGSEMLSLIRYMGKWLRKYQRFPQAGPCPNAASVLGLKACDLVPTLESIVNCFGLVLDEHFSSLVLDLEFHEELRLIEGVVKSLASEARLCCSVANVIENLRAEVPKQVKIKFNTHQRRSLEKNLNLPTMG</sequence>